<dbReference type="InterPro" id="IPR001387">
    <property type="entry name" value="Cro/C1-type_HTH"/>
</dbReference>
<name>A0A410PX47_9FIRM</name>
<dbReference type="RefSeq" id="WP_128746255.1">
    <property type="nucleotide sequence ID" value="NZ_CP035281.1"/>
</dbReference>
<accession>A0A410PX47</accession>
<dbReference type="SUPFAM" id="SSF47413">
    <property type="entry name" value="lambda repressor-like DNA-binding domains"/>
    <property type="match status" value="1"/>
</dbReference>
<protein>
    <submittedName>
        <fullName evidence="3">XRE family transcriptional regulator</fullName>
    </submittedName>
</protein>
<gene>
    <name evidence="3" type="ORF">EQM06_09750</name>
</gene>
<dbReference type="OrthoDB" id="9801008at2"/>
<evidence type="ECO:0000259" key="2">
    <source>
        <dbReference type="PROSITE" id="PS50943"/>
    </source>
</evidence>
<dbReference type="AlphaFoldDB" id="A0A410PX47"/>
<dbReference type="GO" id="GO:0003677">
    <property type="term" value="F:DNA binding"/>
    <property type="evidence" value="ECO:0007669"/>
    <property type="project" value="UniProtKB-KW"/>
</dbReference>
<dbReference type="KEGG" id="amij:EQM06_09750"/>
<proteinExistence type="predicted"/>
<dbReference type="PANTHER" id="PTHR46558:SF11">
    <property type="entry name" value="HTH-TYPE TRANSCRIPTIONAL REGULATOR XRE"/>
    <property type="match status" value="1"/>
</dbReference>
<dbReference type="EMBL" id="CP035281">
    <property type="protein sequence ID" value="QAT43475.1"/>
    <property type="molecule type" value="Genomic_DNA"/>
</dbReference>
<evidence type="ECO:0000313" key="4">
    <source>
        <dbReference type="Proteomes" id="UP000287601"/>
    </source>
</evidence>
<evidence type="ECO:0000256" key="1">
    <source>
        <dbReference type="ARBA" id="ARBA00023125"/>
    </source>
</evidence>
<feature type="domain" description="HTH cro/C1-type" evidence="2">
    <location>
        <begin position="5"/>
        <end position="59"/>
    </location>
</feature>
<dbReference type="CDD" id="cd00093">
    <property type="entry name" value="HTH_XRE"/>
    <property type="match status" value="1"/>
</dbReference>
<dbReference type="PANTHER" id="PTHR46558">
    <property type="entry name" value="TRACRIPTIONAL REGULATORY PROTEIN-RELATED-RELATED"/>
    <property type="match status" value="1"/>
</dbReference>
<dbReference type="SMART" id="SM00530">
    <property type="entry name" value="HTH_XRE"/>
    <property type="match status" value="1"/>
</dbReference>
<evidence type="ECO:0000313" key="3">
    <source>
        <dbReference type="EMBL" id="QAT43475.1"/>
    </source>
</evidence>
<dbReference type="Proteomes" id="UP000287601">
    <property type="component" value="Chromosome"/>
</dbReference>
<reference evidence="3 4" key="1">
    <citation type="submission" date="2019-01" db="EMBL/GenBank/DDBJ databases">
        <title>Draft genomes of a novel of Aminipila strains.</title>
        <authorList>
            <person name="Ma S."/>
        </authorList>
    </citation>
    <scope>NUCLEOTIDE SEQUENCE [LARGE SCALE GENOMIC DNA]</scope>
    <source>
        <strain evidence="4">JN-39</strain>
    </source>
</reference>
<dbReference type="PROSITE" id="PS50943">
    <property type="entry name" value="HTH_CROC1"/>
    <property type="match status" value="1"/>
</dbReference>
<sequence length="67" mass="7531">MGVTLKAARINVGLTQVKAANCLKISKDTLSNYERGVSYPDVPIIKRMEEVYKIKYDDIIFLPNNNG</sequence>
<keyword evidence="1" id="KW-0238">DNA-binding</keyword>
<dbReference type="Pfam" id="PF01381">
    <property type="entry name" value="HTH_3"/>
    <property type="match status" value="1"/>
</dbReference>
<organism evidence="3 4">
    <name type="scientific">Aminipila luticellarii</name>
    <dbReference type="NCBI Taxonomy" id="2507160"/>
    <lineage>
        <taxon>Bacteria</taxon>
        <taxon>Bacillati</taxon>
        <taxon>Bacillota</taxon>
        <taxon>Clostridia</taxon>
        <taxon>Peptostreptococcales</taxon>
        <taxon>Anaerovoracaceae</taxon>
        <taxon>Aminipila</taxon>
    </lineage>
</organism>
<dbReference type="Gene3D" id="1.10.260.40">
    <property type="entry name" value="lambda repressor-like DNA-binding domains"/>
    <property type="match status" value="1"/>
</dbReference>
<dbReference type="InterPro" id="IPR010982">
    <property type="entry name" value="Lambda_DNA-bd_dom_sf"/>
</dbReference>
<keyword evidence="4" id="KW-1185">Reference proteome</keyword>